<proteinExistence type="predicted"/>
<sequence length="140" mass="15908">MTARLFTIDGGSLDFDASVPCIIATYTGFVLSEDFRSQCEEGLIQIRKKVAEHGKVAWITNLTNSDIFCDEDVNWVLEYWNANAYAGGLVYYAVVVPENIFTTINLNEYMEAHRQCKNPLVLNLFQDVESALGWLREVMQ</sequence>
<reference evidence="2" key="1">
    <citation type="journal article" date="2019" name="Int. J. Syst. Evol. Microbiol.">
        <title>The Global Catalogue of Microorganisms (GCM) 10K type strain sequencing project: providing services to taxonomists for standard genome sequencing and annotation.</title>
        <authorList>
            <consortium name="The Broad Institute Genomics Platform"/>
            <consortium name="The Broad Institute Genome Sequencing Center for Infectious Disease"/>
            <person name="Wu L."/>
            <person name="Ma J."/>
        </authorList>
    </citation>
    <scope>NUCLEOTIDE SEQUENCE [LARGE SCALE GENOMIC DNA]</scope>
    <source>
        <strain evidence="2">CCUG 58938</strain>
    </source>
</reference>
<evidence type="ECO:0008006" key="3">
    <source>
        <dbReference type="Google" id="ProtNLM"/>
    </source>
</evidence>
<evidence type="ECO:0000313" key="2">
    <source>
        <dbReference type="Proteomes" id="UP001597112"/>
    </source>
</evidence>
<protein>
    <recommendedName>
        <fullName evidence="3">STAS/SEC14 domain-containing protein</fullName>
    </recommendedName>
</protein>
<dbReference type="EMBL" id="JBHTKA010000001">
    <property type="protein sequence ID" value="MFD0999361.1"/>
    <property type="molecule type" value="Genomic_DNA"/>
</dbReference>
<evidence type="ECO:0000313" key="1">
    <source>
        <dbReference type="EMBL" id="MFD0999361.1"/>
    </source>
</evidence>
<dbReference type="RefSeq" id="WP_377577668.1">
    <property type="nucleotide sequence ID" value="NZ_JBHTKA010000001.1"/>
</dbReference>
<dbReference type="Proteomes" id="UP001597112">
    <property type="component" value="Unassembled WGS sequence"/>
</dbReference>
<name>A0ABW3K2E6_9BACT</name>
<organism evidence="1 2">
    <name type="scientific">Ohtaekwangia kribbensis</name>
    <dbReference type="NCBI Taxonomy" id="688913"/>
    <lineage>
        <taxon>Bacteria</taxon>
        <taxon>Pseudomonadati</taxon>
        <taxon>Bacteroidota</taxon>
        <taxon>Cytophagia</taxon>
        <taxon>Cytophagales</taxon>
        <taxon>Fulvivirgaceae</taxon>
        <taxon>Ohtaekwangia</taxon>
    </lineage>
</organism>
<comment type="caution">
    <text evidence="1">The sequence shown here is derived from an EMBL/GenBank/DDBJ whole genome shotgun (WGS) entry which is preliminary data.</text>
</comment>
<keyword evidence="2" id="KW-1185">Reference proteome</keyword>
<gene>
    <name evidence="1" type="ORF">ACFQ21_08585</name>
</gene>
<accession>A0ABW3K2E6</accession>